<dbReference type="Proteomes" id="UP001201163">
    <property type="component" value="Unassembled WGS sequence"/>
</dbReference>
<sequence>MLLRTDALVGSIHILRCGRGEDHRGHSRLPALVQRWTATRCGNELVLLLLTCAALAPREDLPPWWNLASLAQSHGYLELSDLLCHAKGAADLAQLLCFYCTSSLMGTMTLGKLPQDSRAFFVRRLAGPPACSHQKSPESSSLASMRRQVVDALTIILPFFIQVAPSDAQA</sequence>
<evidence type="ECO:0000313" key="1">
    <source>
        <dbReference type="EMBL" id="KAH8993380.1"/>
    </source>
</evidence>
<evidence type="ECO:0000313" key="2">
    <source>
        <dbReference type="Proteomes" id="UP001201163"/>
    </source>
</evidence>
<name>A0AAD4QEQ0_9AGAM</name>
<comment type="caution">
    <text evidence="1">The sequence shown here is derived from an EMBL/GenBank/DDBJ whole genome shotgun (WGS) entry which is preliminary data.</text>
</comment>
<dbReference type="AlphaFoldDB" id="A0AAD4QEQ0"/>
<proteinExistence type="predicted"/>
<reference evidence="1" key="1">
    <citation type="submission" date="2022-01" db="EMBL/GenBank/DDBJ databases">
        <title>Comparative genomics reveals a dynamic genome evolution in the ectomycorrhizal milk-cap (Lactarius) mushrooms.</title>
        <authorList>
            <consortium name="DOE Joint Genome Institute"/>
            <person name="Lebreton A."/>
            <person name="Tang N."/>
            <person name="Kuo A."/>
            <person name="LaButti K."/>
            <person name="Drula E."/>
            <person name="Barry K."/>
            <person name="Clum A."/>
            <person name="Lipzen A."/>
            <person name="Mousain D."/>
            <person name="Ng V."/>
            <person name="Wang R."/>
            <person name="Wang X."/>
            <person name="Dai Y."/>
            <person name="Henrissat B."/>
            <person name="Grigoriev I.V."/>
            <person name="Guerin-Laguette A."/>
            <person name="Yu F."/>
            <person name="Martin F.M."/>
        </authorList>
    </citation>
    <scope>NUCLEOTIDE SEQUENCE</scope>
    <source>
        <strain evidence="1">QP</strain>
    </source>
</reference>
<organism evidence="1 2">
    <name type="scientific">Lactarius akahatsu</name>
    <dbReference type="NCBI Taxonomy" id="416441"/>
    <lineage>
        <taxon>Eukaryota</taxon>
        <taxon>Fungi</taxon>
        <taxon>Dikarya</taxon>
        <taxon>Basidiomycota</taxon>
        <taxon>Agaricomycotina</taxon>
        <taxon>Agaricomycetes</taxon>
        <taxon>Russulales</taxon>
        <taxon>Russulaceae</taxon>
        <taxon>Lactarius</taxon>
    </lineage>
</organism>
<keyword evidence="2" id="KW-1185">Reference proteome</keyword>
<dbReference type="EMBL" id="JAKELL010000018">
    <property type="protein sequence ID" value="KAH8993380.1"/>
    <property type="molecule type" value="Genomic_DNA"/>
</dbReference>
<protein>
    <submittedName>
        <fullName evidence="1">Uncharacterized protein</fullName>
    </submittedName>
</protein>
<accession>A0AAD4QEQ0</accession>
<gene>
    <name evidence="1" type="ORF">EDB92DRAFT_1944531</name>
</gene>